<evidence type="ECO:0000256" key="1">
    <source>
        <dbReference type="ARBA" id="ARBA00005854"/>
    </source>
</evidence>
<dbReference type="SUPFAM" id="SSF52283">
    <property type="entry name" value="Formate/glycerate dehydrogenase catalytic domain-like"/>
    <property type="match status" value="1"/>
</dbReference>
<dbReference type="Pfam" id="PF00389">
    <property type="entry name" value="2-Hacid_dh"/>
    <property type="match status" value="1"/>
</dbReference>
<name>A0A5D4TU36_9BACI</name>
<organism evidence="7 8">
    <name type="scientific">Rossellomorea aquimaris</name>
    <dbReference type="NCBI Taxonomy" id="189382"/>
    <lineage>
        <taxon>Bacteria</taxon>
        <taxon>Bacillati</taxon>
        <taxon>Bacillota</taxon>
        <taxon>Bacilli</taxon>
        <taxon>Bacillales</taxon>
        <taxon>Bacillaceae</taxon>
        <taxon>Rossellomorea</taxon>
    </lineage>
</organism>
<reference evidence="7 8" key="1">
    <citation type="submission" date="2019-08" db="EMBL/GenBank/DDBJ databases">
        <title>Bacillus genomes from the desert of Cuatro Cienegas, Coahuila.</title>
        <authorList>
            <person name="Olmedo-Alvarez G."/>
        </authorList>
    </citation>
    <scope>NUCLEOTIDE SEQUENCE [LARGE SCALE GENOMIC DNA]</scope>
    <source>
        <strain evidence="7 8">CH451a_14T</strain>
    </source>
</reference>
<feature type="domain" description="D-isomer specific 2-hydroxyacid dehydrogenase catalytic" evidence="5">
    <location>
        <begin position="15"/>
        <end position="303"/>
    </location>
</feature>
<comment type="similarity">
    <text evidence="1 4">Belongs to the D-isomer specific 2-hydroxyacid dehydrogenase family.</text>
</comment>
<dbReference type="InterPro" id="IPR006139">
    <property type="entry name" value="D-isomer_2_OHA_DH_cat_dom"/>
</dbReference>
<proteinExistence type="inferred from homology"/>
<evidence type="ECO:0000256" key="3">
    <source>
        <dbReference type="ARBA" id="ARBA00023027"/>
    </source>
</evidence>
<dbReference type="InterPro" id="IPR036291">
    <property type="entry name" value="NAD(P)-bd_dom_sf"/>
</dbReference>
<evidence type="ECO:0000256" key="2">
    <source>
        <dbReference type="ARBA" id="ARBA00023002"/>
    </source>
</evidence>
<keyword evidence="2 4" id="KW-0560">Oxidoreductase</keyword>
<evidence type="ECO:0000259" key="5">
    <source>
        <dbReference type="Pfam" id="PF00389"/>
    </source>
</evidence>
<dbReference type="Pfam" id="PF02826">
    <property type="entry name" value="2-Hacid_dh_C"/>
    <property type="match status" value="1"/>
</dbReference>
<evidence type="ECO:0000313" key="8">
    <source>
        <dbReference type="Proteomes" id="UP000325054"/>
    </source>
</evidence>
<dbReference type="PANTHER" id="PTHR43333">
    <property type="entry name" value="2-HACID_DH_C DOMAIN-CONTAINING PROTEIN"/>
    <property type="match status" value="1"/>
</dbReference>
<dbReference type="GO" id="GO:0016616">
    <property type="term" value="F:oxidoreductase activity, acting on the CH-OH group of donors, NAD or NADP as acceptor"/>
    <property type="evidence" value="ECO:0007669"/>
    <property type="project" value="InterPro"/>
</dbReference>
<dbReference type="PANTHER" id="PTHR43333:SF1">
    <property type="entry name" value="D-ISOMER SPECIFIC 2-HYDROXYACID DEHYDROGENASE NAD-BINDING DOMAIN-CONTAINING PROTEIN"/>
    <property type="match status" value="1"/>
</dbReference>
<dbReference type="InterPro" id="IPR029753">
    <property type="entry name" value="D-isomer_DH_CS"/>
</dbReference>
<feature type="domain" description="D-isomer specific 2-hydroxyacid dehydrogenase NAD-binding" evidence="6">
    <location>
        <begin position="110"/>
        <end position="280"/>
    </location>
</feature>
<sequence>MLIMKLLLTGAFNYCEEQLDGLKSQGYEILFVQDERIPLKVDVSDVDAVVCNALFLFNDIKKFKNLKIIQLTSAGLDRVPLDYIKENRISLFNAKGVYSIPMAEWVVLKILEIYKKSRVFYEAQREHQWNKQRELLELTGRTASIIGYGDVGKEIAKRLKGFDVKVIGVGRRSLECQFIDDFYLVDELENVLKMSDIVILTLPLTHQTNNLIDSDKLVMMKNNSILVNVSRGGIIEEDSLIETLKEGKFLGVALDVFEEEPLKEDSRLWNCNRVIITPHNSFVSNKTSKRLFETILKNLVDFKINLTEK</sequence>
<evidence type="ECO:0000256" key="4">
    <source>
        <dbReference type="RuleBase" id="RU003719"/>
    </source>
</evidence>
<dbReference type="Proteomes" id="UP000325054">
    <property type="component" value="Unassembled WGS sequence"/>
</dbReference>
<dbReference type="Gene3D" id="3.40.50.720">
    <property type="entry name" value="NAD(P)-binding Rossmann-like Domain"/>
    <property type="match status" value="2"/>
</dbReference>
<dbReference type="OrthoDB" id="9805416at2"/>
<gene>
    <name evidence="7" type="ORF">FZC80_12465</name>
</gene>
<evidence type="ECO:0000313" key="7">
    <source>
        <dbReference type="EMBL" id="TYS78549.1"/>
    </source>
</evidence>
<dbReference type="EMBL" id="VTEW01000008">
    <property type="protein sequence ID" value="TYS78549.1"/>
    <property type="molecule type" value="Genomic_DNA"/>
</dbReference>
<comment type="caution">
    <text evidence="7">The sequence shown here is derived from an EMBL/GenBank/DDBJ whole genome shotgun (WGS) entry which is preliminary data.</text>
</comment>
<evidence type="ECO:0000259" key="6">
    <source>
        <dbReference type="Pfam" id="PF02826"/>
    </source>
</evidence>
<dbReference type="InterPro" id="IPR006140">
    <property type="entry name" value="D-isomer_DH_NAD-bd"/>
</dbReference>
<accession>A0A5D4TU36</accession>
<dbReference type="SUPFAM" id="SSF51735">
    <property type="entry name" value="NAD(P)-binding Rossmann-fold domains"/>
    <property type="match status" value="1"/>
</dbReference>
<protein>
    <submittedName>
        <fullName evidence="7">Uncharacterized protein</fullName>
    </submittedName>
</protein>
<dbReference type="AlphaFoldDB" id="A0A5D4TU36"/>
<dbReference type="PROSITE" id="PS00671">
    <property type="entry name" value="D_2_HYDROXYACID_DH_3"/>
    <property type="match status" value="1"/>
</dbReference>
<dbReference type="GO" id="GO:0051287">
    <property type="term" value="F:NAD binding"/>
    <property type="evidence" value="ECO:0007669"/>
    <property type="project" value="InterPro"/>
</dbReference>
<keyword evidence="3" id="KW-0520">NAD</keyword>